<gene>
    <name evidence="1" type="ORF">DENOEST_2751</name>
</gene>
<evidence type="ECO:0000313" key="1">
    <source>
        <dbReference type="EMBL" id="CAB1369916.1"/>
    </source>
</evidence>
<dbReference type="OrthoDB" id="8532329at2"/>
<keyword evidence="2" id="KW-1185">Reference proteome</keyword>
<proteinExistence type="predicted"/>
<dbReference type="InterPro" id="IPR013320">
    <property type="entry name" value="ConA-like_dom_sf"/>
</dbReference>
<reference evidence="1 2" key="1">
    <citation type="submission" date="2020-03" db="EMBL/GenBank/DDBJ databases">
        <authorList>
            <consortium name="Genoscope - CEA"/>
            <person name="William W."/>
        </authorList>
    </citation>
    <scope>NUCLEOTIDE SEQUENCE [LARGE SCALE GENOMIC DNA]</scope>
    <source>
        <strain evidence="2">DSM 16959</strain>
    </source>
</reference>
<name>A0A6S6YBC2_9PROT</name>
<dbReference type="Gene3D" id="2.60.120.200">
    <property type="match status" value="1"/>
</dbReference>
<organism evidence="1 2">
    <name type="scientific">Denitratisoma oestradiolicum</name>
    <dbReference type="NCBI Taxonomy" id="311182"/>
    <lineage>
        <taxon>Bacteria</taxon>
        <taxon>Pseudomonadati</taxon>
        <taxon>Pseudomonadota</taxon>
        <taxon>Betaproteobacteria</taxon>
        <taxon>Nitrosomonadales</taxon>
        <taxon>Sterolibacteriaceae</taxon>
        <taxon>Denitratisoma</taxon>
    </lineage>
</organism>
<accession>A0A6S6YBC2</accession>
<evidence type="ECO:0000313" key="2">
    <source>
        <dbReference type="Proteomes" id="UP000515733"/>
    </source>
</evidence>
<dbReference type="EMBL" id="LR778301">
    <property type="protein sequence ID" value="CAB1369916.1"/>
    <property type="molecule type" value="Genomic_DNA"/>
</dbReference>
<dbReference type="SUPFAM" id="SSF49899">
    <property type="entry name" value="Concanavalin A-like lectins/glucanases"/>
    <property type="match status" value="1"/>
</dbReference>
<dbReference type="RefSeq" id="WP_145772057.1">
    <property type="nucleotide sequence ID" value="NZ_LR778301.1"/>
</dbReference>
<protein>
    <submittedName>
        <fullName evidence="1">Uncharacterized protein</fullName>
    </submittedName>
</protein>
<dbReference type="KEGG" id="doe:DENOEST_2751"/>
<sequence>MTHRPRTLPKTPGAPRGYALVLVLTLITLGMLYAVVNQGDPRRLGLVRGDRTQRALVQARAALLGYATTYRDQHPKQVFGYLPCPDLDGDGYAEGSCGRAGEAVVGLLPHKTLRLPEALDEANGRLWYIVAGGFKNNPPTTPMNWDTRGAIALMDGLGHSLTDPEDADGGAAAVLVAANAPLPTPVFGSADAPCGSLPSTACAIVDGTLHAQPGDDAHPARWLALKPREIFASITRRQDFWNLPEAVPTGQLNTLIDMAQKAIETRIGNDLAANTPAGAPVSARPAQQGAYGQYTGKWIGEPPTLAALKDDNYTAYWKNWSDQFRYVICSDLRPATPCLAIAGRQCRGALLFSGRSVDGGPRPTRQQPPVASTSRNAYLPNYFESDGALPMLDSTAMSFVGASHYAAARPSADLGRCLVPGSFVSSARDMGSVIVQVSSPELPEATLQVAAATATLGNALSTQSGSGCVWYPTALPFQSRMSAYFRFRIDDPGEGFVFVVADAANNSPAAGTLCGDTTGAHLGYAGTGIAPPKFGLEIDTRSEAASNDPAVDHMAFVYWGSAASSNDDNIHNAGTLGSDIEPINPRNLLVSPPGIATVKSSDSHLPYSGALPLSTDIHVRIDARKHRDAAATLTRLSLKAYVSTVFGAEAATASYQPTCGVDAFRNLALPLDELCLQKPTIEQIDIPLSDDAINGEALARIVVGFTNGQNAASSGGRQSIAIPFFLFHGQ</sequence>
<dbReference type="AlphaFoldDB" id="A0A6S6YBC2"/>
<dbReference type="Proteomes" id="UP000515733">
    <property type="component" value="Chromosome"/>
</dbReference>